<dbReference type="Pfam" id="PF02618">
    <property type="entry name" value="YceG"/>
    <property type="match status" value="1"/>
</dbReference>
<evidence type="ECO:0000256" key="4">
    <source>
        <dbReference type="ARBA" id="ARBA00023136"/>
    </source>
</evidence>
<evidence type="ECO:0000256" key="3">
    <source>
        <dbReference type="ARBA" id="ARBA00022989"/>
    </source>
</evidence>
<keyword evidence="10" id="KW-1185">Reference proteome</keyword>
<evidence type="ECO:0000256" key="5">
    <source>
        <dbReference type="ARBA" id="ARBA00023239"/>
    </source>
</evidence>
<gene>
    <name evidence="7" type="primary">mltG</name>
    <name evidence="9" type="ORF">J2S63_000564</name>
</gene>
<feature type="compositionally biased region" description="Basic and acidic residues" evidence="8">
    <location>
        <begin position="1"/>
        <end position="12"/>
    </location>
</feature>
<proteinExistence type="inferred from homology"/>
<organism evidence="9 10">
    <name type="scientific">Nocardioides marmoribigeumensis</name>
    <dbReference type="NCBI Taxonomy" id="433649"/>
    <lineage>
        <taxon>Bacteria</taxon>
        <taxon>Bacillati</taxon>
        <taxon>Actinomycetota</taxon>
        <taxon>Actinomycetes</taxon>
        <taxon>Propionibacteriales</taxon>
        <taxon>Nocardioidaceae</taxon>
        <taxon>Nocardioides</taxon>
    </lineage>
</organism>
<dbReference type="CDD" id="cd08010">
    <property type="entry name" value="MltG_like"/>
    <property type="match status" value="1"/>
</dbReference>
<dbReference type="HAMAP" id="MF_02065">
    <property type="entry name" value="MltG"/>
    <property type="match status" value="1"/>
</dbReference>
<evidence type="ECO:0000256" key="6">
    <source>
        <dbReference type="ARBA" id="ARBA00023316"/>
    </source>
</evidence>
<comment type="catalytic activity">
    <reaction evidence="7">
        <text>a peptidoglycan chain = a peptidoglycan chain with N-acetyl-1,6-anhydromuramyl-[peptide] at the reducing end + a peptidoglycan chain with N-acetylglucosamine at the non-reducing end.</text>
        <dbReference type="EC" id="4.2.2.29"/>
    </reaction>
</comment>
<dbReference type="InterPro" id="IPR003770">
    <property type="entry name" value="MLTG-like"/>
</dbReference>
<evidence type="ECO:0000313" key="9">
    <source>
        <dbReference type="EMBL" id="MDR7361011.1"/>
    </source>
</evidence>
<dbReference type="NCBIfam" id="TIGR00247">
    <property type="entry name" value="endolytic transglycosylase MltG"/>
    <property type="match status" value="1"/>
</dbReference>
<evidence type="ECO:0000256" key="8">
    <source>
        <dbReference type="SAM" id="MobiDB-lite"/>
    </source>
</evidence>
<dbReference type="PANTHER" id="PTHR30518">
    <property type="entry name" value="ENDOLYTIC MUREIN TRANSGLYCOSYLASE"/>
    <property type="match status" value="1"/>
</dbReference>
<dbReference type="RefSeq" id="WP_310298346.1">
    <property type="nucleotide sequence ID" value="NZ_BAAAPS010000002.1"/>
</dbReference>
<reference evidence="9 10" key="1">
    <citation type="submission" date="2023-07" db="EMBL/GenBank/DDBJ databases">
        <title>Sequencing the genomes of 1000 actinobacteria strains.</title>
        <authorList>
            <person name="Klenk H.-P."/>
        </authorList>
    </citation>
    <scope>NUCLEOTIDE SEQUENCE [LARGE SCALE GENOMIC DNA]</scope>
    <source>
        <strain evidence="9 10">DSM 19426</strain>
    </source>
</reference>
<protein>
    <recommendedName>
        <fullName evidence="7">Endolytic murein transglycosylase</fullName>
        <ecNumber evidence="7">4.2.2.29</ecNumber>
    </recommendedName>
    <alternativeName>
        <fullName evidence="7">Peptidoglycan lytic transglycosylase</fullName>
    </alternativeName>
    <alternativeName>
        <fullName evidence="7">Peptidoglycan polymerization terminase</fullName>
    </alternativeName>
</protein>
<accession>A0ABU2BRW4</accession>
<keyword evidence="1 7" id="KW-1003">Cell membrane</keyword>
<keyword evidence="6 7" id="KW-0961">Cell wall biogenesis/degradation</keyword>
<name>A0ABU2BRW4_9ACTN</name>
<keyword evidence="2 7" id="KW-0812">Transmembrane</keyword>
<evidence type="ECO:0000256" key="1">
    <source>
        <dbReference type="ARBA" id="ARBA00022475"/>
    </source>
</evidence>
<evidence type="ECO:0000313" key="10">
    <source>
        <dbReference type="Proteomes" id="UP001183648"/>
    </source>
</evidence>
<keyword evidence="3 7" id="KW-1133">Transmembrane helix</keyword>
<keyword evidence="5 7" id="KW-0456">Lyase</keyword>
<feature type="site" description="Important for catalytic activity" evidence="7">
    <location>
        <position position="285"/>
    </location>
</feature>
<dbReference type="Proteomes" id="UP001183648">
    <property type="component" value="Unassembled WGS sequence"/>
</dbReference>
<dbReference type="EC" id="4.2.2.29" evidence="7"/>
<feature type="region of interest" description="Disordered" evidence="8">
    <location>
        <begin position="1"/>
        <end position="46"/>
    </location>
</feature>
<evidence type="ECO:0000256" key="2">
    <source>
        <dbReference type="ARBA" id="ARBA00022692"/>
    </source>
</evidence>
<dbReference type="PANTHER" id="PTHR30518:SF2">
    <property type="entry name" value="ENDOLYTIC MUREIN TRANSGLYCOSYLASE"/>
    <property type="match status" value="1"/>
</dbReference>
<evidence type="ECO:0000256" key="7">
    <source>
        <dbReference type="HAMAP-Rule" id="MF_02065"/>
    </source>
</evidence>
<dbReference type="Gene3D" id="3.30.1490.480">
    <property type="entry name" value="Endolytic murein transglycosylase"/>
    <property type="match status" value="1"/>
</dbReference>
<comment type="caution">
    <text evidence="9">The sequence shown here is derived from an EMBL/GenBank/DDBJ whole genome shotgun (WGS) entry which is preliminary data.</text>
</comment>
<comment type="subcellular location">
    <subcellularLocation>
        <location evidence="7">Cell membrane</location>
        <topology evidence="7">Single-pass membrane protein</topology>
    </subcellularLocation>
</comment>
<sequence>MSLERDRDDEHGFSLFGQDEPPHEEVAQEGAPLTAEEEGRSFFSDLEPAPRRHRRLGSLKSCLVLIVVAALVVAGAVAAFTFGKDKIDALMAPPPDYDGPGTGSVLFEVKQGDTTTEIARHLKAQGVVKSVDAFSEAAKDDADAQDIQVGFYQLKKQLPAADALEVLVDPANLVQASVTIPEGLRVSDILPRLAKATDIPLARYKKAVKDAKGIGLPSYAKGNAEGYLFPATYAFPPNAGATKVLATMVDRWRQAADEADLEGAAKKLGYTPGQLMIVASLVESEANRDQDRGKVARVIYNRLETNATDKLLQIDATVNYALGRDLGLGLTTEDLQVDSPYNTRKYPGLPPTPIEAPGDEAIAAAADPTPGDWIYYVTVNLDTGETRFTKDYDQFLSWKNNDLAKFCAGSDRC</sequence>
<comment type="similarity">
    <text evidence="7">Belongs to the transglycosylase MltG family.</text>
</comment>
<keyword evidence="4 7" id="KW-0472">Membrane</keyword>
<dbReference type="EMBL" id="JAVDYG010000001">
    <property type="protein sequence ID" value="MDR7361011.1"/>
    <property type="molecule type" value="Genomic_DNA"/>
</dbReference>
<feature type="transmembrane region" description="Helical" evidence="7">
    <location>
        <begin position="61"/>
        <end position="82"/>
    </location>
</feature>
<comment type="function">
    <text evidence="7">Functions as a peptidoglycan terminase that cleaves nascent peptidoglycan strands endolytically to terminate their elongation.</text>
</comment>